<dbReference type="AlphaFoldDB" id="A0AA39DUG1"/>
<sequence length="591" mass="65499">MKGSNHEVMLWMMTMLGVWNRLPMVKFPLFPARFALIWSLIMERDRGLSCNVAMSFILVFGIFLRWMSGIRLCRVSVVAMGLKFLEFGFWILLLGVWVVEGCGFGFNFGVLVNGCLKWRVLGISVGLPSRIWWGHRTSYNFRRGRAKDGFKQLCQLDVALRTFFPCSPQIRELSSVCALCCGGDTIYWFLSFEISIGLVGEDIRITSSGVPDVAGLYVCHNWVKKFLHLHKFDIEVLVCRTTNDGTPEIKGEALKEAFQILRLGILKKATMHLSTMPFAYLTCGCQPGAIGKLTTEPEVGGYLQMVLLVHFLSLAWMTGLLMKRHMILVILKWEVESPSTTHHDLQGHHAVLSEHAAASSAAHSYVAYFGPIPPTHSNSSESVDDLNFNHHWNSLSAHSEIFSSHAFPAIDIQYQSWGHHSPPFSPTSSHINGAEQAPALPAALRSMRGGSDAMTRSGSFVHPLLFGPGSGHRAGSAFVSSIVPNHPGNSVLRTYERIHISHALPHQHPPPNSPGMPTSIVPGVRRFNGPRAMPPVVPAASQSDHNAGFYIFPPSGASIRNIHEAENPSLNHFHAWDSGWGSFHQATSRWL</sequence>
<dbReference type="Proteomes" id="UP001168098">
    <property type="component" value="Unassembled WGS sequence"/>
</dbReference>
<dbReference type="InterPro" id="IPR044274">
    <property type="entry name" value="RFI2"/>
</dbReference>
<evidence type="ECO:0000313" key="3">
    <source>
        <dbReference type="Proteomes" id="UP001168098"/>
    </source>
</evidence>
<protein>
    <submittedName>
        <fullName evidence="2">Uncharacterized protein</fullName>
    </submittedName>
</protein>
<keyword evidence="1" id="KW-0812">Transmembrane</keyword>
<keyword evidence="1" id="KW-0472">Membrane</keyword>
<accession>A0AA39DUG1</accession>
<reference evidence="2 3" key="1">
    <citation type="journal article" date="2023" name="BMC Biotechnol.">
        <title>Vitis rotundifolia cv Carlos genome sequencing.</title>
        <authorList>
            <person name="Huff M."/>
            <person name="Hulse-Kemp A."/>
            <person name="Scheffler B."/>
            <person name="Youngblood R."/>
            <person name="Simpson S."/>
            <person name="Babiker E."/>
            <person name="Staton M."/>
        </authorList>
    </citation>
    <scope>NUCLEOTIDE SEQUENCE [LARGE SCALE GENOMIC DNA]</scope>
    <source>
        <tissue evidence="2">Leaf</tissue>
    </source>
</reference>
<evidence type="ECO:0000256" key="1">
    <source>
        <dbReference type="SAM" id="Phobius"/>
    </source>
</evidence>
<dbReference type="PANTHER" id="PTHR46798:SF5">
    <property type="entry name" value="E3 UBIQUITIN-PROTEIN LIGASE RFI2"/>
    <property type="match status" value="1"/>
</dbReference>
<evidence type="ECO:0000313" key="2">
    <source>
        <dbReference type="EMBL" id="KAJ9696519.1"/>
    </source>
</evidence>
<gene>
    <name evidence="2" type="ORF">PVL29_008639</name>
</gene>
<name>A0AA39DUG1_VITRO</name>
<dbReference type="PANTHER" id="PTHR46798">
    <property type="entry name" value="OS09G0511500 PROTEIN"/>
    <property type="match status" value="1"/>
</dbReference>
<dbReference type="EMBL" id="JARBHA010000007">
    <property type="protein sequence ID" value="KAJ9696519.1"/>
    <property type="molecule type" value="Genomic_DNA"/>
</dbReference>
<comment type="caution">
    <text evidence="2">The sequence shown here is derived from an EMBL/GenBank/DDBJ whole genome shotgun (WGS) entry which is preliminary data.</text>
</comment>
<feature type="transmembrane region" description="Helical" evidence="1">
    <location>
        <begin position="48"/>
        <end position="67"/>
    </location>
</feature>
<dbReference type="GO" id="GO:0004842">
    <property type="term" value="F:ubiquitin-protein transferase activity"/>
    <property type="evidence" value="ECO:0007669"/>
    <property type="project" value="InterPro"/>
</dbReference>
<proteinExistence type="predicted"/>
<feature type="transmembrane region" description="Helical" evidence="1">
    <location>
        <begin position="87"/>
        <end position="112"/>
    </location>
</feature>
<organism evidence="2 3">
    <name type="scientific">Vitis rotundifolia</name>
    <name type="common">Muscadine grape</name>
    <dbReference type="NCBI Taxonomy" id="103349"/>
    <lineage>
        <taxon>Eukaryota</taxon>
        <taxon>Viridiplantae</taxon>
        <taxon>Streptophyta</taxon>
        <taxon>Embryophyta</taxon>
        <taxon>Tracheophyta</taxon>
        <taxon>Spermatophyta</taxon>
        <taxon>Magnoliopsida</taxon>
        <taxon>eudicotyledons</taxon>
        <taxon>Gunneridae</taxon>
        <taxon>Pentapetalae</taxon>
        <taxon>rosids</taxon>
        <taxon>Vitales</taxon>
        <taxon>Vitaceae</taxon>
        <taxon>Viteae</taxon>
        <taxon>Vitis</taxon>
    </lineage>
</organism>
<feature type="transmembrane region" description="Helical" evidence="1">
    <location>
        <begin position="302"/>
        <end position="322"/>
    </location>
</feature>
<keyword evidence="3" id="KW-1185">Reference proteome</keyword>
<keyword evidence="1" id="KW-1133">Transmembrane helix</keyword>